<dbReference type="EMBL" id="MDDS01000005">
    <property type="protein sequence ID" value="ODP39456.1"/>
    <property type="molecule type" value="Genomic_DNA"/>
</dbReference>
<sequence length="63" mass="6998">MLPLASRRHVIEQPFIISYAVAVALTTIAATTAVGALRCSLERQARAAQALAPRVRPKWSWRR</sequence>
<feature type="transmembrane region" description="Helical" evidence="1">
    <location>
        <begin position="16"/>
        <end position="37"/>
    </location>
</feature>
<name>A0A1E3M067_9SPHN</name>
<dbReference type="AlphaFoldDB" id="A0A1E3M067"/>
<accession>A0A1E3M067</accession>
<proteinExistence type="predicted"/>
<keyword evidence="1" id="KW-0472">Membrane</keyword>
<evidence type="ECO:0000313" key="2">
    <source>
        <dbReference type="EMBL" id="ODP39456.1"/>
    </source>
</evidence>
<organism evidence="2 3">
    <name type="scientific">Sphingomonas turrisvirgatae</name>
    <dbReference type="NCBI Taxonomy" id="1888892"/>
    <lineage>
        <taxon>Bacteria</taxon>
        <taxon>Pseudomonadati</taxon>
        <taxon>Pseudomonadota</taxon>
        <taxon>Alphaproteobacteria</taxon>
        <taxon>Sphingomonadales</taxon>
        <taxon>Sphingomonadaceae</taxon>
        <taxon>Sphingomonas</taxon>
    </lineage>
</organism>
<protein>
    <submittedName>
        <fullName evidence="2">Uncharacterized protein</fullName>
    </submittedName>
</protein>
<keyword evidence="1" id="KW-0812">Transmembrane</keyword>
<dbReference type="Proteomes" id="UP000094487">
    <property type="component" value="Unassembled WGS sequence"/>
</dbReference>
<gene>
    <name evidence="2" type="ORF">BFL28_10310</name>
</gene>
<keyword evidence="1" id="KW-1133">Transmembrane helix</keyword>
<evidence type="ECO:0000313" key="3">
    <source>
        <dbReference type="Proteomes" id="UP000094487"/>
    </source>
</evidence>
<keyword evidence="3" id="KW-1185">Reference proteome</keyword>
<reference evidence="2 3" key="1">
    <citation type="submission" date="2016-08" db="EMBL/GenBank/DDBJ databases">
        <title>Draft genome of the agarase producing Sphingomonas sp. MCT13.</title>
        <authorList>
            <person name="D'Andrea M.M."/>
            <person name="Rossolini G.M."/>
            <person name="Thaller M.C."/>
        </authorList>
    </citation>
    <scope>NUCLEOTIDE SEQUENCE [LARGE SCALE GENOMIC DNA]</scope>
    <source>
        <strain evidence="2 3">MCT13</strain>
    </source>
</reference>
<dbReference type="STRING" id="1888892.BFL28_10310"/>
<comment type="caution">
    <text evidence="2">The sequence shown here is derived from an EMBL/GenBank/DDBJ whole genome shotgun (WGS) entry which is preliminary data.</text>
</comment>
<evidence type="ECO:0000256" key="1">
    <source>
        <dbReference type="SAM" id="Phobius"/>
    </source>
</evidence>